<dbReference type="PANTHER" id="PTHR36460:SF1">
    <property type="entry name" value="UPF0132 DOMAIN PROTEIN (AFU_ORTHOLOGUE AFUA_3G10255)"/>
    <property type="match status" value="1"/>
</dbReference>
<dbReference type="PANTHER" id="PTHR36460">
    <property type="entry name" value="UPF0132 DOMAIN PROTEIN (AFU_ORTHOLOGUE AFUA_3G10255)"/>
    <property type="match status" value="1"/>
</dbReference>
<gene>
    <name evidence="7" type="ORF">A4X06_0g8784</name>
</gene>
<evidence type="ECO:0000256" key="3">
    <source>
        <dbReference type="ARBA" id="ARBA00022989"/>
    </source>
</evidence>
<dbReference type="Proteomes" id="UP000077684">
    <property type="component" value="Unassembled WGS sequence"/>
</dbReference>
<protein>
    <submittedName>
        <fullName evidence="7">Uncharacterized protein</fullName>
    </submittedName>
</protein>
<comment type="subcellular location">
    <subcellularLocation>
        <location evidence="1">Membrane</location>
        <topology evidence="1">Multi-pass membrane protein</topology>
    </subcellularLocation>
</comment>
<reference evidence="7" key="1">
    <citation type="submission" date="2016-04" db="EMBL/GenBank/DDBJ databases">
        <authorList>
            <person name="Nguyen H.D."/>
            <person name="Samba Siva P."/>
            <person name="Cullis J."/>
            <person name="Levesque C.A."/>
            <person name="Hambleton S."/>
        </authorList>
    </citation>
    <scope>NUCLEOTIDE SEQUENCE</scope>
    <source>
        <strain evidence="7">DAOMC 236426</strain>
    </source>
</reference>
<dbReference type="EMBL" id="LWDE02002099">
    <property type="protein sequence ID" value="KAE8238401.1"/>
    <property type="molecule type" value="Genomic_DNA"/>
</dbReference>
<sequence>MASPYYLGDSRPTPPPTSSASSSAPAPPQQAPRQYMHQYGREEDDADDDYGDDDHDGGASGGYHVGGSAAGGGSARSAVDQLQSYQSGAQNPPPSRYFGPQSQSFGSGGGGGGGGVRLPPGQNNNNNRSNPVLFDSGSGTQSPLLGNGGGYGGSSGGAGGAGAGPSQTSIGGLGNPLTFRRNMDDAHASYSTSFSWTLSSACALAYAFPPLTSVCVLILETTNDLARFHAYQAGMLGVGGWLLIWVLRSVLGWYSLSVIVGMGLLGWFWVCASNAANASPTLARVPYLPHVGPLAEQWVGEE</sequence>
<feature type="region of interest" description="Disordered" evidence="5">
    <location>
        <begin position="1"/>
        <end position="167"/>
    </location>
</feature>
<reference evidence="7" key="2">
    <citation type="journal article" date="2019" name="IMA Fungus">
        <title>Genome sequencing and comparison of five Tilletia species to identify candidate genes for the detection of regulated species infecting wheat.</title>
        <authorList>
            <person name="Nguyen H.D.T."/>
            <person name="Sultana T."/>
            <person name="Kesanakurti P."/>
            <person name="Hambleton S."/>
        </authorList>
    </citation>
    <scope>NUCLEOTIDE SEQUENCE</scope>
    <source>
        <strain evidence="7">DAOMC 236426</strain>
    </source>
</reference>
<evidence type="ECO:0000256" key="2">
    <source>
        <dbReference type="ARBA" id="ARBA00022692"/>
    </source>
</evidence>
<feature type="compositionally biased region" description="Polar residues" evidence="5">
    <location>
        <begin position="80"/>
        <end position="90"/>
    </location>
</feature>
<feature type="compositionally biased region" description="Gly residues" evidence="5">
    <location>
        <begin position="106"/>
        <end position="116"/>
    </location>
</feature>
<proteinExistence type="predicted"/>
<name>A0A8X7MJR9_9BASI</name>
<keyword evidence="3 6" id="KW-1133">Transmembrane helix</keyword>
<feature type="compositionally biased region" description="Acidic residues" evidence="5">
    <location>
        <begin position="42"/>
        <end position="55"/>
    </location>
</feature>
<feature type="transmembrane region" description="Helical" evidence="6">
    <location>
        <begin position="228"/>
        <end position="247"/>
    </location>
</feature>
<organism evidence="7 8">
    <name type="scientific">Tilletia controversa</name>
    <name type="common">dwarf bunt fungus</name>
    <dbReference type="NCBI Taxonomy" id="13291"/>
    <lineage>
        <taxon>Eukaryota</taxon>
        <taxon>Fungi</taxon>
        <taxon>Dikarya</taxon>
        <taxon>Basidiomycota</taxon>
        <taxon>Ustilaginomycotina</taxon>
        <taxon>Exobasidiomycetes</taxon>
        <taxon>Tilletiales</taxon>
        <taxon>Tilletiaceae</taxon>
        <taxon>Tilletia</taxon>
    </lineage>
</organism>
<feature type="compositionally biased region" description="Gly residues" evidence="5">
    <location>
        <begin position="58"/>
        <end position="74"/>
    </location>
</feature>
<dbReference type="GO" id="GO:0016020">
    <property type="term" value="C:membrane"/>
    <property type="evidence" value="ECO:0007669"/>
    <property type="project" value="UniProtKB-SubCell"/>
</dbReference>
<evidence type="ECO:0000256" key="1">
    <source>
        <dbReference type="ARBA" id="ARBA00004141"/>
    </source>
</evidence>
<comment type="caution">
    <text evidence="7">The sequence shown here is derived from an EMBL/GenBank/DDBJ whole genome shotgun (WGS) entry which is preliminary data.</text>
</comment>
<evidence type="ECO:0000313" key="8">
    <source>
        <dbReference type="Proteomes" id="UP000077684"/>
    </source>
</evidence>
<keyword evidence="2 6" id="KW-0812">Transmembrane</keyword>
<feature type="transmembrane region" description="Helical" evidence="6">
    <location>
        <begin position="196"/>
        <end position="219"/>
    </location>
</feature>
<accession>A0A8X7MJR9</accession>
<dbReference type="AlphaFoldDB" id="A0A8X7MJR9"/>
<keyword evidence="4 6" id="KW-0472">Membrane</keyword>
<evidence type="ECO:0000256" key="6">
    <source>
        <dbReference type="SAM" id="Phobius"/>
    </source>
</evidence>
<feature type="compositionally biased region" description="Low complexity" evidence="5">
    <location>
        <begin position="117"/>
        <end position="127"/>
    </location>
</feature>
<evidence type="ECO:0000256" key="5">
    <source>
        <dbReference type="SAM" id="MobiDB-lite"/>
    </source>
</evidence>
<keyword evidence="8" id="KW-1185">Reference proteome</keyword>
<evidence type="ECO:0000256" key="4">
    <source>
        <dbReference type="ARBA" id="ARBA00023136"/>
    </source>
</evidence>
<feature type="transmembrane region" description="Helical" evidence="6">
    <location>
        <begin position="253"/>
        <end position="272"/>
    </location>
</feature>
<feature type="compositionally biased region" description="Gly residues" evidence="5">
    <location>
        <begin position="146"/>
        <end position="163"/>
    </location>
</feature>
<evidence type="ECO:0000313" key="7">
    <source>
        <dbReference type="EMBL" id="KAE8238401.1"/>
    </source>
</evidence>